<dbReference type="PROSITE" id="PS50178">
    <property type="entry name" value="ZF_FYVE"/>
    <property type="match status" value="1"/>
</dbReference>
<comment type="subcellular location">
    <subcellularLocation>
        <location evidence="2">Endomembrane system</location>
        <topology evidence="2">Peripheral membrane protein</topology>
    </subcellularLocation>
</comment>
<dbReference type="GO" id="GO:0005829">
    <property type="term" value="C:cytosol"/>
    <property type="evidence" value="ECO:0007669"/>
    <property type="project" value="UniProtKB-ARBA"/>
</dbReference>
<dbReference type="RefSeq" id="XP_034107466.1">
    <property type="nucleotide sequence ID" value="XM_034251575.2"/>
</dbReference>
<feature type="region of interest" description="Disordered" evidence="17">
    <location>
        <begin position="709"/>
        <end position="755"/>
    </location>
</feature>
<feature type="domain" description="FYVE-type" evidence="19">
    <location>
        <begin position="1214"/>
        <end position="1274"/>
    </location>
</feature>
<dbReference type="CDD" id="cd14533">
    <property type="entry name" value="PTP-MTMR3-like"/>
    <property type="match status" value="1"/>
</dbReference>
<feature type="binding site" evidence="15">
    <location>
        <begin position="442"/>
        <end position="448"/>
    </location>
    <ligand>
        <name>substrate</name>
    </ligand>
</feature>
<dbReference type="GO" id="GO:0004438">
    <property type="term" value="F:phosphatidylinositol-3-phosphate phosphatase activity"/>
    <property type="evidence" value="ECO:0007669"/>
    <property type="project" value="UniProtKB-ARBA"/>
</dbReference>
<dbReference type="InterPro" id="IPR000387">
    <property type="entry name" value="Tyr_Pase_dom"/>
</dbReference>
<dbReference type="SUPFAM" id="SSF52799">
    <property type="entry name" value="(Phosphotyrosine protein) phosphatases II"/>
    <property type="match status" value="1"/>
</dbReference>
<dbReference type="InterPro" id="IPR000306">
    <property type="entry name" value="Znf_FYVE"/>
</dbReference>
<evidence type="ECO:0000256" key="1">
    <source>
        <dbReference type="ARBA" id="ARBA00003580"/>
    </source>
</evidence>
<gene>
    <name evidence="22" type="primary">LOC117570111</name>
</gene>
<evidence type="ECO:0000313" key="21">
    <source>
        <dbReference type="Proteomes" id="UP000515160"/>
    </source>
</evidence>
<feature type="binding site" evidence="15">
    <location>
        <begin position="380"/>
        <end position="381"/>
    </location>
    <ligand>
        <name>substrate</name>
    </ligand>
</feature>
<dbReference type="SUPFAM" id="SSF50729">
    <property type="entry name" value="PH domain-like"/>
    <property type="match status" value="1"/>
</dbReference>
<dbReference type="InterPro" id="IPR010569">
    <property type="entry name" value="Myotubularin-like_Pase_dom"/>
</dbReference>
<feature type="region of interest" description="Disordered" evidence="17">
    <location>
        <begin position="1002"/>
        <end position="1022"/>
    </location>
</feature>
<dbReference type="GO" id="GO:0046856">
    <property type="term" value="P:phosphatidylinositol dephosphorylation"/>
    <property type="evidence" value="ECO:0007669"/>
    <property type="project" value="UniProtKB-ARBA"/>
</dbReference>
<feature type="compositionally biased region" description="Polar residues" evidence="17">
    <location>
        <begin position="744"/>
        <end position="755"/>
    </location>
</feature>
<dbReference type="SMART" id="SM00404">
    <property type="entry name" value="PTPc_motif"/>
    <property type="match status" value="1"/>
</dbReference>
<feature type="compositionally biased region" description="Acidic residues" evidence="17">
    <location>
        <begin position="730"/>
        <end position="743"/>
    </location>
</feature>
<evidence type="ECO:0000256" key="11">
    <source>
        <dbReference type="ARBA" id="ARBA00023098"/>
    </source>
</evidence>
<feature type="compositionally biased region" description="Polar residues" evidence="17">
    <location>
        <begin position="644"/>
        <end position="663"/>
    </location>
</feature>
<evidence type="ECO:0000256" key="13">
    <source>
        <dbReference type="ARBA" id="ARBA00032571"/>
    </source>
</evidence>
<dbReference type="FunFam" id="3.30.40.10:FF:000073">
    <property type="entry name" value="myotubularin-related protein 4 isoform X2"/>
    <property type="match status" value="1"/>
</dbReference>
<dbReference type="InterPro" id="IPR013083">
    <property type="entry name" value="Znf_RING/FYVE/PHD"/>
</dbReference>
<evidence type="ECO:0000256" key="10">
    <source>
        <dbReference type="ARBA" id="ARBA00022833"/>
    </source>
</evidence>
<dbReference type="Proteomes" id="UP000515160">
    <property type="component" value="Chromosome X"/>
</dbReference>
<dbReference type="GO" id="GO:0004721">
    <property type="term" value="F:phosphoprotein phosphatase activity"/>
    <property type="evidence" value="ECO:0007669"/>
    <property type="project" value="UniProtKB-ARBA"/>
</dbReference>
<evidence type="ECO:0000256" key="4">
    <source>
        <dbReference type="ARBA" id="ARBA00008755"/>
    </source>
</evidence>
<keyword evidence="12" id="KW-0472">Membrane</keyword>
<feature type="region of interest" description="Disordered" evidence="17">
    <location>
        <begin position="614"/>
        <end position="667"/>
    </location>
</feature>
<sequence>MMSDGSPPPSICFIRAAESYPKSQMEKEDAQLSVPFQELAGESIKYLGRTDDDGILALSNYRIFLSKKSTSTLETYIPLGLIESVQVRDLFQLVVNCKDASTVRCSFQSTEQCAEWQRRIQLLIGVPETLETLFAFPFYSWTCDIIGGGGGGGGGNTSQHRSTSLTNGLAKSLPSMEHLQQRLQRALRYESDFKNEVARLGFDLKSSWRISTANTDFKLCPSYPQKLLVPCCITDEMLHNIANFRGSRRLPAVVWRHQKSGAILARCSQPEVGWLGWRNYKDEQLLKALADACAFDRGEHARRQAKDANGGDAAAGSSGQSSPSLGDSSHEELALDEIRKILIVDARSYTSAVTNRARGGGCECIEYYPCAEIEFMNLGNIHAIRKSFHAVRQLCASSPDDPNWLGQLEKTMWMQHLSGLLGATMTVVHTIEKNGRPVLVHCSDGWDRTPQIVATAQLCLDPYYRTVEGFRVLVEREWLNFGHKFADRSGNGPNSDEGNERCPVFLQWLDLVHQIHKQFPCSFEFSLGYLIKLAQHSLSCLFGTFLCNSLRERIENSVFDRTFSVWPFLAETMYRNPLYKHETDKVLWPAHNVRFLHFWSDVYLGSLGNKNGTDLPLQSNERQGAVNGNGNSNTNGNGSGASAKTRSSENIASNELTQSTISRRSSDPNLAVESIVTDGLNLNVNSNSMFDIRSEAKDCIIVANHEINKDSDSEDTCDSSKLPVVHNQNEEEDADADEEEEEAQNGSELNNDQSTSSIQCNILNDESPTINGKITVQRIDSEPCISPNDDAPSICDESISDNDNNSSRHLLWLEKGHHDQIDTSTDTIIPIAATEQQRKQSNGIQQAAKDNDKDRDSDSNRDKDIDVPSSQTDVDVMMIPQATKTTNEIETATATTVDGEPISCAIAAATTTTATTTTTTYATNKSSHSSYNHLPRVHAKPNNLRYFQPSSSNNSASDQQLQRRESPSNNDDNNSSSSCCKETKEFNGSTTTASASASASASGSASASASGNDVDCMPPLTPDHHQRYMNELHSQHAHLNTFANFDVSTSGIPMRRNMLWSSLNRDSTQSNALQFPSAGLASLPPTPQGSQQERTQFTISCPDGLAHGLSEQNIRLHQIVQEHKLREEVLLREIHGMRLALLQKGCPSCNSVVSTNVEHENGSDIVENASTCSWEAVEERSGPSSYATCGGIGGIGGVGAIPENKPSSVLWVPDHAASRCSNCQIVFWLGRRKHHCRSCGEIFCADCSEFWAPLPFEKLFNPVRLCGSCYINVTAHNNSSSQQAQQNLDCRDANPNPNTNQNLIDVATKITATTTATTEVIANSQE</sequence>
<dbReference type="EC" id="3.1.3.95" evidence="5"/>
<dbReference type="InterPro" id="IPR046978">
    <property type="entry name" value="MTMR4_FYVE"/>
</dbReference>
<feature type="region of interest" description="Disordered" evidence="17">
    <location>
        <begin position="304"/>
        <end position="329"/>
    </location>
</feature>
<comment type="similarity">
    <text evidence="3">Belongs to the protein-tyrosine phosphatase family. Non-receptor class myotubularin subfamily.</text>
</comment>
<dbReference type="GO" id="GO:0019903">
    <property type="term" value="F:protein phosphatase binding"/>
    <property type="evidence" value="ECO:0007669"/>
    <property type="project" value="TreeGrafter"/>
</dbReference>
<dbReference type="InterPro" id="IPR017455">
    <property type="entry name" value="Znf_FYVE-rel"/>
</dbReference>
<feature type="active site" description="Phosphocysteine intermediate" evidence="14">
    <location>
        <position position="442"/>
    </location>
</feature>
<evidence type="ECO:0000256" key="8">
    <source>
        <dbReference type="ARBA" id="ARBA00022771"/>
    </source>
</evidence>
<dbReference type="PROSITE" id="PS00383">
    <property type="entry name" value="TYR_PHOSPHATASE_1"/>
    <property type="match status" value="1"/>
</dbReference>
<dbReference type="GeneID" id="117570111"/>
<dbReference type="PROSITE" id="PS50056">
    <property type="entry name" value="TYR_PHOSPHATASE_2"/>
    <property type="match status" value="1"/>
</dbReference>
<feature type="compositionally biased region" description="Low complexity" evidence="17">
    <location>
        <begin position="307"/>
        <end position="327"/>
    </location>
</feature>
<dbReference type="GO" id="GO:0008270">
    <property type="term" value="F:zinc ion binding"/>
    <property type="evidence" value="ECO:0007669"/>
    <property type="project" value="UniProtKB-KW"/>
</dbReference>
<dbReference type="GO" id="GO:0016020">
    <property type="term" value="C:membrane"/>
    <property type="evidence" value="ECO:0007669"/>
    <property type="project" value="TreeGrafter"/>
</dbReference>
<protein>
    <recommendedName>
        <fullName evidence="6">Lateral signaling target protein 2 homolog</fullName>
        <ecNumber evidence="5">3.1.3.95</ecNumber>
    </recommendedName>
    <alternativeName>
        <fullName evidence="13">Phosphatidylinositol-3,5-bisphosphate 3-phosphatase</fullName>
    </alternativeName>
</protein>
<keyword evidence="11" id="KW-0443">Lipid metabolism</keyword>
<evidence type="ECO:0000256" key="12">
    <source>
        <dbReference type="ARBA" id="ARBA00023136"/>
    </source>
</evidence>
<keyword evidence="21" id="KW-1185">Reference proteome</keyword>
<feature type="region of interest" description="Disordered" evidence="17">
    <location>
        <begin position="943"/>
        <end position="984"/>
    </location>
</feature>
<evidence type="ECO:0000256" key="2">
    <source>
        <dbReference type="ARBA" id="ARBA00004184"/>
    </source>
</evidence>
<keyword evidence="8 16" id="KW-0863">Zinc-finger</keyword>
<dbReference type="CDD" id="cd15733">
    <property type="entry name" value="FYVE_MTMR4"/>
    <property type="match status" value="1"/>
</dbReference>
<evidence type="ECO:0000256" key="5">
    <source>
        <dbReference type="ARBA" id="ARBA00012903"/>
    </source>
</evidence>
<evidence type="ECO:0000313" key="22">
    <source>
        <dbReference type="RefSeq" id="XP_034107466.1"/>
    </source>
</evidence>
<proteinExistence type="inferred from homology"/>
<evidence type="ECO:0000256" key="16">
    <source>
        <dbReference type="PROSITE-ProRule" id="PRU00091"/>
    </source>
</evidence>
<feature type="region of interest" description="Disordered" evidence="17">
    <location>
        <begin position="835"/>
        <end position="874"/>
    </location>
</feature>
<dbReference type="GO" id="GO:0060090">
    <property type="term" value="F:molecular adaptor activity"/>
    <property type="evidence" value="ECO:0007669"/>
    <property type="project" value="UniProtKB-ARBA"/>
</dbReference>
<dbReference type="InterPro" id="IPR030564">
    <property type="entry name" value="Myotubularin"/>
</dbReference>
<evidence type="ECO:0000256" key="14">
    <source>
        <dbReference type="PIRSR" id="PIRSR630564-1"/>
    </source>
</evidence>
<dbReference type="InterPro" id="IPR029021">
    <property type="entry name" value="Prot-tyrosine_phosphatase-like"/>
</dbReference>
<dbReference type="GO" id="GO:0052629">
    <property type="term" value="F:phosphatidylinositol-3,5-bisphosphate 3-phosphatase activity"/>
    <property type="evidence" value="ECO:0007669"/>
    <property type="project" value="UniProtKB-EC"/>
</dbReference>
<dbReference type="InterPro" id="IPR016130">
    <property type="entry name" value="Tyr_Pase_AS"/>
</dbReference>
<dbReference type="PROSITE" id="PS51339">
    <property type="entry name" value="PPASE_MYOTUBULARIN"/>
    <property type="match status" value="1"/>
</dbReference>
<dbReference type="SMART" id="SM00064">
    <property type="entry name" value="FYVE"/>
    <property type="match status" value="1"/>
</dbReference>
<evidence type="ECO:0000259" key="18">
    <source>
        <dbReference type="PROSITE" id="PS50056"/>
    </source>
</evidence>
<dbReference type="InterPro" id="IPR003595">
    <property type="entry name" value="Tyr_Pase_cat"/>
</dbReference>
<dbReference type="Pfam" id="PF01363">
    <property type="entry name" value="FYVE"/>
    <property type="match status" value="1"/>
</dbReference>
<dbReference type="InterPro" id="IPR011011">
    <property type="entry name" value="Znf_FYVE_PHD"/>
</dbReference>
<evidence type="ECO:0000256" key="6">
    <source>
        <dbReference type="ARBA" id="ARBA00019870"/>
    </source>
</evidence>
<evidence type="ECO:0000256" key="17">
    <source>
        <dbReference type="SAM" id="MobiDB-lite"/>
    </source>
</evidence>
<feature type="domain" description="Tyrosine specific protein phosphatases" evidence="18">
    <location>
        <begin position="418"/>
        <end position="454"/>
    </location>
</feature>
<evidence type="ECO:0000256" key="7">
    <source>
        <dbReference type="ARBA" id="ARBA00022723"/>
    </source>
</evidence>
<feature type="compositionally biased region" description="Basic and acidic residues" evidence="17">
    <location>
        <begin position="849"/>
        <end position="866"/>
    </location>
</feature>
<dbReference type="Pfam" id="PF06602">
    <property type="entry name" value="Myotub-related"/>
    <property type="match status" value="1"/>
</dbReference>
<comment type="similarity">
    <text evidence="4">Belongs to the lst-2 family.</text>
</comment>
<keyword evidence="10" id="KW-0862">Zinc</keyword>
<dbReference type="GO" id="GO:0061952">
    <property type="term" value="P:midbody abscission"/>
    <property type="evidence" value="ECO:0007669"/>
    <property type="project" value="UniProtKB-ARBA"/>
</dbReference>
<feature type="compositionally biased region" description="Low complexity" evidence="17">
    <location>
        <begin position="624"/>
        <end position="643"/>
    </location>
</feature>
<dbReference type="SUPFAM" id="SSF57903">
    <property type="entry name" value="FYVE/PHD zinc finger"/>
    <property type="match status" value="1"/>
</dbReference>
<evidence type="ECO:0000256" key="3">
    <source>
        <dbReference type="ARBA" id="ARBA00007471"/>
    </source>
</evidence>
<feature type="compositionally biased region" description="Low complexity" evidence="17">
    <location>
        <begin position="968"/>
        <end position="978"/>
    </location>
</feature>
<dbReference type="OrthoDB" id="271628at2759"/>
<dbReference type="PANTHER" id="PTHR10807:SF75">
    <property type="entry name" value="PHOSPHATIDYLINOSITOL-3-PHOSPHATE PHOSPHATASE"/>
    <property type="match status" value="1"/>
</dbReference>
<feature type="compositionally biased region" description="Polar residues" evidence="17">
    <location>
        <begin position="948"/>
        <end position="960"/>
    </location>
</feature>
<comment type="function">
    <text evidence="1">Negative regulator of epidermal growth factor receptor (EGFR) signaling.</text>
</comment>
<dbReference type="GO" id="GO:0046474">
    <property type="term" value="P:glycerophospholipid biosynthetic process"/>
    <property type="evidence" value="ECO:0007669"/>
    <property type="project" value="UniProtKB-ARBA"/>
</dbReference>
<reference evidence="22" key="1">
    <citation type="submission" date="2025-08" db="UniProtKB">
        <authorList>
            <consortium name="RefSeq"/>
        </authorList>
    </citation>
    <scope>IDENTIFICATION</scope>
    <source>
        <strain evidence="22">15112-1751.03</strain>
        <tissue evidence="22">Whole Adult</tissue>
    </source>
</reference>
<organism evidence="21 22">
    <name type="scientific">Drosophila albomicans</name>
    <name type="common">Fruit fly</name>
    <dbReference type="NCBI Taxonomy" id="7291"/>
    <lineage>
        <taxon>Eukaryota</taxon>
        <taxon>Metazoa</taxon>
        <taxon>Ecdysozoa</taxon>
        <taxon>Arthropoda</taxon>
        <taxon>Hexapoda</taxon>
        <taxon>Insecta</taxon>
        <taxon>Pterygota</taxon>
        <taxon>Neoptera</taxon>
        <taxon>Endopterygota</taxon>
        <taxon>Diptera</taxon>
        <taxon>Brachycera</taxon>
        <taxon>Muscomorpha</taxon>
        <taxon>Ephydroidea</taxon>
        <taxon>Drosophilidae</taxon>
        <taxon>Drosophila</taxon>
    </lineage>
</organism>
<feature type="domain" description="Myotubularin phosphatase" evidence="20">
    <location>
        <begin position="187"/>
        <end position="603"/>
    </location>
</feature>
<feature type="compositionally biased region" description="Low complexity" evidence="17">
    <location>
        <begin position="1002"/>
        <end position="1011"/>
    </location>
</feature>
<keyword evidence="9" id="KW-0378">Hydrolase</keyword>
<evidence type="ECO:0000259" key="19">
    <source>
        <dbReference type="PROSITE" id="PS50178"/>
    </source>
</evidence>
<dbReference type="Gene3D" id="3.30.40.10">
    <property type="entry name" value="Zinc/RING finger domain, C3HC4 (zinc finger)"/>
    <property type="match status" value="1"/>
</dbReference>
<evidence type="ECO:0000256" key="9">
    <source>
        <dbReference type="ARBA" id="ARBA00022801"/>
    </source>
</evidence>
<accession>A0A6P8WUU4</accession>
<dbReference type="GO" id="GO:0012505">
    <property type="term" value="C:endomembrane system"/>
    <property type="evidence" value="ECO:0007669"/>
    <property type="project" value="UniProtKB-SubCell"/>
</dbReference>
<name>A0A6P8WUU4_DROAB</name>
<dbReference type="PANTHER" id="PTHR10807">
    <property type="entry name" value="MYOTUBULARIN-RELATED"/>
    <property type="match status" value="1"/>
</dbReference>
<evidence type="ECO:0000256" key="15">
    <source>
        <dbReference type="PIRSR" id="PIRSR630564-2"/>
    </source>
</evidence>
<evidence type="ECO:0000259" key="20">
    <source>
        <dbReference type="PROSITE" id="PS51339"/>
    </source>
</evidence>
<keyword evidence="7" id="KW-0479">Metal-binding</keyword>
<dbReference type="GO" id="GO:0010506">
    <property type="term" value="P:regulation of autophagy"/>
    <property type="evidence" value="ECO:0007669"/>
    <property type="project" value="TreeGrafter"/>
</dbReference>